<dbReference type="GO" id="GO:0031267">
    <property type="term" value="F:small GTPase binding"/>
    <property type="evidence" value="ECO:0007669"/>
    <property type="project" value="InterPro"/>
</dbReference>
<dbReference type="GO" id="GO:0005737">
    <property type="term" value="C:cytoplasm"/>
    <property type="evidence" value="ECO:0007669"/>
    <property type="project" value="UniProtKB-SubCell"/>
</dbReference>
<dbReference type="Pfam" id="PF03810">
    <property type="entry name" value="IBN_N"/>
    <property type="match status" value="1"/>
</dbReference>
<keyword evidence="6" id="KW-0653">Protein transport</keyword>
<sequence length="1106" mass="122932">MDQQFVASLEETLIQATQGESVKAATAKLSNEFYKNPASLAASIHILQNNQSEQVRLLAAVESRKLVSKFWSEQDDSIKNTIKETILTSAFNDSSKNVRHQIARVISSITYFELSNWSSLLSNLVNAATDGSNVQGKETSTYILLAIIETQNDEYASSITSFLELFAKTILDQSSVQVRVNSVLALGNIAAIAEGYLDETPQFATAFKNVLPSMVNVLKEVIASGDSVVSKQVFNSFNELLLLDAKLIGDQLVALIQLMIEISLNTQIDEEIRNYGIQFLSSAIIYRKNKISSNRLGKEITLAALRIASEEIDVEAELDNEDDDNENEENEPSTLALRLISIASLELPASQVVHTIFAQLPSLLNSSNQFERRSGIAAVGIAARGAPDYFTNYLDKIVQAIVAGLKDSELIVRVAALRSLTQLIQELQDLLSEYYEQLLPLIIDIIDSATKFIVYKYGCISLDSLIEFMSMEAVSHYLEPLMNKLFQMLQSTENSKLRAIIVSAIGSTAYAAGKSFTPFFTKSVELLEPFIQNAGNIEGLSEEDIELRALTFENISTMARAVRSESFSKFAEPLIQASYVAITSESGRLREAGYAFIYNMAKVYGKDFASFLPNIIPQIFKTLQQEEFNIDFAEDEDFEDLNDEELNEKFQVHTGITIEKESAAAALGELAVGTKELFSAYIEESVAVLSEQAENSYDMRETAISSLWKLVEAFVSVSVEKTKYPKGVPADSYVSEDILKLIRHARDLSVKSLGEEVEVTMVSTIFDILAELIKKYGSIIITDNKNTDDLEALCVELMNVLKGEHPSQTVNEDEVPDDEEIDTSESDALLFESALEVLVSLAFALGGDFNKILDSFKDIIISNVKSKSKNKRAFAIGALADISAGLKESNPYAQQFLELFIERLENDKSVEVRSNSSYGVGVTIFYSPQDFSSLNSTIFNSLSKLLSKVQKQEASVDEDDEEARDVINRSYANASGCVARLTLKTPANTPLNVVLPILFQHLPLETGFEENSPIFELFIKLYESSNEEINQFTPQVIEVFSHVFLKEEERIKLEVESTLGREENIDRLKQFETEELKSKVIELLRFLNQKFAGSVSQNPILAKVIA</sequence>
<name>A0A9P8PRR4_9ASCO</name>
<evidence type="ECO:0000256" key="3">
    <source>
        <dbReference type="ARBA" id="ARBA00022448"/>
    </source>
</evidence>
<evidence type="ECO:0000256" key="5">
    <source>
        <dbReference type="ARBA" id="ARBA00022737"/>
    </source>
</evidence>
<evidence type="ECO:0000313" key="9">
    <source>
        <dbReference type="EMBL" id="KAH3677203.1"/>
    </source>
</evidence>
<evidence type="ECO:0000259" key="8">
    <source>
        <dbReference type="PROSITE" id="PS50166"/>
    </source>
</evidence>
<dbReference type="InterPro" id="IPR057672">
    <property type="entry name" value="TPR_IPO4/5"/>
</dbReference>
<dbReference type="InterPro" id="IPR040122">
    <property type="entry name" value="Importin_beta"/>
</dbReference>
<dbReference type="InterPro" id="IPR016024">
    <property type="entry name" value="ARM-type_fold"/>
</dbReference>
<evidence type="ECO:0000256" key="7">
    <source>
        <dbReference type="ARBA" id="ARBA00023242"/>
    </source>
</evidence>
<dbReference type="InterPro" id="IPR011989">
    <property type="entry name" value="ARM-like"/>
</dbReference>
<reference evidence="9" key="1">
    <citation type="journal article" date="2021" name="Open Biol.">
        <title>Shared evolutionary footprints suggest mitochondrial oxidative damage underlies multiple complex I losses in fungi.</title>
        <authorList>
            <person name="Schikora-Tamarit M.A."/>
            <person name="Marcet-Houben M."/>
            <person name="Nosek J."/>
            <person name="Gabaldon T."/>
        </authorList>
    </citation>
    <scope>NUCLEOTIDE SEQUENCE</scope>
    <source>
        <strain evidence="9">CBS6341</strain>
    </source>
</reference>
<dbReference type="InterPro" id="IPR058584">
    <property type="entry name" value="IMB1_TNPO1-like_TPR"/>
</dbReference>
<dbReference type="Pfam" id="PF25574">
    <property type="entry name" value="TPR_IMB1"/>
    <property type="match status" value="1"/>
</dbReference>
<protein>
    <recommendedName>
        <fullName evidence="8">Importin N-terminal domain-containing protein</fullName>
    </recommendedName>
</protein>
<evidence type="ECO:0000256" key="4">
    <source>
        <dbReference type="ARBA" id="ARBA00022490"/>
    </source>
</evidence>
<feature type="domain" description="Importin N-terminal" evidence="8">
    <location>
        <begin position="25"/>
        <end position="92"/>
    </location>
</feature>
<dbReference type="InterPro" id="IPR012583">
    <property type="entry name" value="RIX1_N"/>
</dbReference>
<dbReference type="PANTHER" id="PTHR10527">
    <property type="entry name" value="IMPORTIN BETA"/>
    <property type="match status" value="1"/>
</dbReference>
<evidence type="ECO:0000256" key="1">
    <source>
        <dbReference type="ARBA" id="ARBA00004123"/>
    </source>
</evidence>
<keyword evidence="3" id="KW-0813">Transport</keyword>
<accession>A0A9P8PRR4</accession>
<keyword evidence="5" id="KW-0677">Repeat</keyword>
<dbReference type="GO" id="GO:0006606">
    <property type="term" value="P:protein import into nucleus"/>
    <property type="evidence" value="ECO:0007669"/>
    <property type="project" value="InterPro"/>
</dbReference>
<keyword evidence="10" id="KW-1185">Reference proteome</keyword>
<keyword evidence="4" id="KW-0963">Cytoplasm</keyword>
<dbReference type="OrthoDB" id="7862313at2759"/>
<organism evidence="9 10">
    <name type="scientific">Wickerhamomyces mucosus</name>
    <dbReference type="NCBI Taxonomy" id="1378264"/>
    <lineage>
        <taxon>Eukaryota</taxon>
        <taxon>Fungi</taxon>
        <taxon>Dikarya</taxon>
        <taxon>Ascomycota</taxon>
        <taxon>Saccharomycotina</taxon>
        <taxon>Saccharomycetes</taxon>
        <taxon>Phaffomycetales</taxon>
        <taxon>Wickerhamomycetaceae</taxon>
        <taxon>Wickerhamomyces</taxon>
    </lineage>
</organism>
<dbReference type="SUPFAM" id="SSF48371">
    <property type="entry name" value="ARM repeat"/>
    <property type="match status" value="2"/>
</dbReference>
<dbReference type="EMBL" id="JAEUBF010000544">
    <property type="protein sequence ID" value="KAH3677203.1"/>
    <property type="molecule type" value="Genomic_DNA"/>
</dbReference>
<dbReference type="PROSITE" id="PS50166">
    <property type="entry name" value="IMPORTIN_B_NT"/>
    <property type="match status" value="1"/>
</dbReference>
<gene>
    <name evidence="9" type="ORF">WICMUC_001784</name>
</gene>
<evidence type="ECO:0000256" key="2">
    <source>
        <dbReference type="ARBA" id="ARBA00004496"/>
    </source>
</evidence>
<dbReference type="GO" id="GO:0005634">
    <property type="term" value="C:nucleus"/>
    <property type="evidence" value="ECO:0007669"/>
    <property type="project" value="UniProtKB-ARBA"/>
</dbReference>
<dbReference type="AlphaFoldDB" id="A0A9P8PRR4"/>
<comment type="subcellular location">
    <subcellularLocation>
        <location evidence="2">Cytoplasm</location>
    </subcellularLocation>
    <subcellularLocation>
        <location evidence="1">Nucleus</location>
    </subcellularLocation>
</comment>
<dbReference type="InterPro" id="IPR001494">
    <property type="entry name" value="Importin-beta_N"/>
</dbReference>
<comment type="caution">
    <text evidence="9">The sequence shown here is derived from an EMBL/GenBank/DDBJ whole genome shotgun (WGS) entry which is preliminary data.</text>
</comment>
<evidence type="ECO:0000313" key="10">
    <source>
        <dbReference type="Proteomes" id="UP000769528"/>
    </source>
</evidence>
<evidence type="ECO:0000256" key="6">
    <source>
        <dbReference type="ARBA" id="ARBA00022927"/>
    </source>
</evidence>
<dbReference type="Proteomes" id="UP000769528">
    <property type="component" value="Unassembled WGS sequence"/>
</dbReference>
<dbReference type="Gene3D" id="1.25.10.10">
    <property type="entry name" value="Leucine-rich Repeat Variant"/>
    <property type="match status" value="1"/>
</dbReference>
<keyword evidence="7" id="KW-0539">Nucleus</keyword>
<dbReference type="Pfam" id="PF25780">
    <property type="entry name" value="TPR_IPO5"/>
    <property type="match status" value="1"/>
</dbReference>
<proteinExistence type="predicted"/>
<reference evidence="9" key="2">
    <citation type="submission" date="2021-01" db="EMBL/GenBank/DDBJ databases">
        <authorList>
            <person name="Schikora-Tamarit M.A."/>
        </authorList>
    </citation>
    <scope>NUCLEOTIDE SEQUENCE</scope>
    <source>
        <strain evidence="9">CBS6341</strain>
    </source>
</reference>
<dbReference type="SMART" id="SM00913">
    <property type="entry name" value="IBN_N"/>
    <property type="match status" value="1"/>
</dbReference>
<dbReference type="Pfam" id="PF08167">
    <property type="entry name" value="RIX1"/>
    <property type="match status" value="1"/>
</dbReference>